<name>A0AA35KV57_9SAUR</name>
<gene>
    <name evidence="4" type="ORF">PODLI_1B003858</name>
</gene>
<organism evidence="4 5">
    <name type="scientific">Podarcis lilfordi</name>
    <name type="common">Lilford's wall lizard</name>
    <dbReference type="NCBI Taxonomy" id="74358"/>
    <lineage>
        <taxon>Eukaryota</taxon>
        <taxon>Metazoa</taxon>
        <taxon>Chordata</taxon>
        <taxon>Craniata</taxon>
        <taxon>Vertebrata</taxon>
        <taxon>Euteleostomi</taxon>
        <taxon>Lepidosauria</taxon>
        <taxon>Squamata</taxon>
        <taxon>Bifurcata</taxon>
        <taxon>Unidentata</taxon>
        <taxon>Episquamata</taxon>
        <taxon>Laterata</taxon>
        <taxon>Lacertibaenia</taxon>
        <taxon>Lacertidae</taxon>
        <taxon>Podarcis</taxon>
    </lineage>
</organism>
<dbReference type="PROSITE" id="PS51019">
    <property type="entry name" value="REELIN"/>
    <property type="match status" value="1"/>
</dbReference>
<dbReference type="PANTHER" id="PTHR45828">
    <property type="entry name" value="CYTOCHROME B561/FERRIC REDUCTASE TRANSMEMBRANE"/>
    <property type="match status" value="1"/>
</dbReference>
<evidence type="ECO:0000313" key="4">
    <source>
        <dbReference type="EMBL" id="CAI5784279.1"/>
    </source>
</evidence>
<evidence type="ECO:0000256" key="2">
    <source>
        <dbReference type="SAM" id="Phobius"/>
    </source>
</evidence>
<keyword evidence="2" id="KW-0812">Transmembrane</keyword>
<keyword evidence="2" id="KW-0472">Membrane</keyword>
<evidence type="ECO:0000256" key="1">
    <source>
        <dbReference type="SAM" id="MobiDB-lite"/>
    </source>
</evidence>
<keyword evidence="5" id="KW-1185">Reference proteome</keyword>
<protein>
    <submittedName>
        <fullName evidence="4">Reelin domain-containing protein</fullName>
    </submittedName>
</protein>
<dbReference type="AlphaFoldDB" id="A0AA35KV57"/>
<keyword evidence="2" id="KW-1133">Transmembrane helix</keyword>
<proteinExistence type="predicted"/>
<dbReference type="PANTHER" id="PTHR45828:SF51">
    <property type="entry name" value="REELIN DOMAIN-CONTAINING PROTEIN 1"/>
    <property type="match status" value="1"/>
</dbReference>
<dbReference type="EMBL" id="OX395134">
    <property type="protein sequence ID" value="CAI5784279.1"/>
    <property type="molecule type" value="Genomic_DNA"/>
</dbReference>
<evidence type="ECO:0000259" key="3">
    <source>
        <dbReference type="PROSITE" id="PS51019"/>
    </source>
</evidence>
<dbReference type="InterPro" id="IPR051237">
    <property type="entry name" value="Ferric-chelate_Red/DefProt"/>
</dbReference>
<feature type="domain" description="Reelin" evidence="3">
    <location>
        <begin position="26"/>
        <end position="186"/>
    </location>
</feature>
<dbReference type="InterPro" id="IPR002861">
    <property type="entry name" value="Reeler_dom"/>
</dbReference>
<dbReference type="CDD" id="cd08544">
    <property type="entry name" value="Reeler"/>
    <property type="match status" value="1"/>
</dbReference>
<dbReference type="Proteomes" id="UP001178461">
    <property type="component" value="Chromosome 9"/>
</dbReference>
<accession>A0AA35KV57</accession>
<dbReference type="Gene3D" id="2.60.40.4060">
    <property type="entry name" value="Reeler domain"/>
    <property type="match status" value="1"/>
</dbReference>
<reference evidence="4" key="1">
    <citation type="submission" date="2022-12" db="EMBL/GenBank/DDBJ databases">
        <authorList>
            <person name="Alioto T."/>
            <person name="Alioto T."/>
            <person name="Gomez Garrido J."/>
        </authorList>
    </citation>
    <scope>NUCLEOTIDE SEQUENCE</scope>
</reference>
<dbReference type="InterPro" id="IPR042307">
    <property type="entry name" value="Reeler_sf"/>
</dbReference>
<feature type="transmembrane region" description="Helical" evidence="2">
    <location>
        <begin position="463"/>
        <end position="484"/>
    </location>
</feature>
<dbReference type="GO" id="GO:0016020">
    <property type="term" value="C:membrane"/>
    <property type="evidence" value="ECO:0007669"/>
    <property type="project" value="TreeGrafter"/>
</dbReference>
<feature type="region of interest" description="Disordered" evidence="1">
    <location>
        <begin position="172"/>
        <end position="193"/>
    </location>
</feature>
<feature type="compositionally biased region" description="Polar residues" evidence="1">
    <location>
        <begin position="172"/>
        <end position="185"/>
    </location>
</feature>
<dbReference type="Pfam" id="PF02014">
    <property type="entry name" value="Reeler"/>
    <property type="match status" value="1"/>
</dbReference>
<evidence type="ECO:0000313" key="5">
    <source>
        <dbReference type="Proteomes" id="UP001178461"/>
    </source>
</evidence>
<sequence>MCPKVEEEMKVQALFVVWALTILCLVSYTAAFSHGASLSACTDMRPKHIRAHLQNPQNNYITIHTNISFFPGDKVPVTVRSTRDFMGFMLQARRVSNDQIAGTFVYIPPGSKLLTCFEDGDTVTHSDKSLKRNLSFVWKAPDQPIGDIRFFLSVVQSYFVYWARIESSTVSQQTQNRTTAESNVAPSVIKPTPLQKSTDLKGAFAAGKESSTPDIILTQFPKFTHTSLTRLAATLILDPSYSGRQVSEPPDNGNALSESLADLVTSHAISRSRERQAIGSGTVGDLTLEPSLQFQDLGFIAQHHSSSHSMYNRRENTSSFPISQLCSTCKKGMEGVSTTPNPGLSKSVLPVTASPLVHFQDPLRLPGMETISEHLGSEEDTSVYQSLSGASRKMAEKQAATWEVPANFLPQAELTSHEQEGKGRKDIPGNTLLKVTRATPKATVSGGGGGKPHKESQLVVAQLGVLLGCSAVLSMVLAVGLRCIHSQYCHKRTEVSFSEPENNAMALQENGEMMHFRKIRENSFVLVQAEYNWISPSGSGKKAVL</sequence>